<evidence type="ECO:0000313" key="2">
    <source>
        <dbReference type="EMBL" id="MBW0589023.1"/>
    </source>
</evidence>
<feature type="region of interest" description="Disordered" evidence="1">
    <location>
        <begin position="94"/>
        <end position="138"/>
    </location>
</feature>
<accession>A0A9Q3Q857</accession>
<dbReference type="Proteomes" id="UP000765509">
    <property type="component" value="Unassembled WGS sequence"/>
</dbReference>
<dbReference type="AlphaFoldDB" id="A0A9Q3Q857"/>
<sequence length="200" mass="22945">MAAIEICQSQYQNWFRAEKEEELEICPSLWQGAMSSYLHIQSLLCQEKIIESLGGWSPLSCKNNVKKIKNWLKNQSLLSVDKNKELEMTPALEKGQVASTSSRNIQREAQRTLEEEERSQEPSGKRQRQSKLAQTLPTRVQDPQIRALSCGQCLQYGQYYYGIHSQRAGKDDQDLSMQIIQEIQFVKSSIDVELGKFDAK</sequence>
<comment type="caution">
    <text evidence="2">The sequence shown here is derived from an EMBL/GenBank/DDBJ whole genome shotgun (WGS) entry which is preliminary data.</text>
</comment>
<reference evidence="2" key="1">
    <citation type="submission" date="2021-03" db="EMBL/GenBank/DDBJ databases">
        <title>Draft genome sequence of rust myrtle Austropuccinia psidii MF-1, a brazilian biotype.</title>
        <authorList>
            <person name="Quecine M.C."/>
            <person name="Pachon D.M.R."/>
            <person name="Bonatelli M.L."/>
            <person name="Correr F.H."/>
            <person name="Franceschini L.M."/>
            <person name="Leite T.F."/>
            <person name="Margarido G.R.A."/>
            <person name="Almeida C.A."/>
            <person name="Ferrarezi J.A."/>
            <person name="Labate C.A."/>
        </authorList>
    </citation>
    <scope>NUCLEOTIDE SEQUENCE</scope>
    <source>
        <strain evidence="2">MF-1</strain>
    </source>
</reference>
<evidence type="ECO:0000256" key="1">
    <source>
        <dbReference type="SAM" id="MobiDB-lite"/>
    </source>
</evidence>
<organism evidence="2 3">
    <name type="scientific">Austropuccinia psidii MF-1</name>
    <dbReference type="NCBI Taxonomy" id="1389203"/>
    <lineage>
        <taxon>Eukaryota</taxon>
        <taxon>Fungi</taxon>
        <taxon>Dikarya</taxon>
        <taxon>Basidiomycota</taxon>
        <taxon>Pucciniomycotina</taxon>
        <taxon>Pucciniomycetes</taxon>
        <taxon>Pucciniales</taxon>
        <taxon>Sphaerophragmiaceae</taxon>
        <taxon>Austropuccinia</taxon>
    </lineage>
</organism>
<gene>
    <name evidence="2" type="ORF">O181_128738</name>
</gene>
<dbReference type="EMBL" id="AVOT02132661">
    <property type="protein sequence ID" value="MBW0589023.1"/>
    <property type="molecule type" value="Genomic_DNA"/>
</dbReference>
<protein>
    <submittedName>
        <fullName evidence="2">Uncharacterized protein</fullName>
    </submittedName>
</protein>
<feature type="compositionally biased region" description="Basic and acidic residues" evidence="1">
    <location>
        <begin position="105"/>
        <end position="124"/>
    </location>
</feature>
<proteinExistence type="predicted"/>
<evidence type="ECO:0000313" key="3">
    <source>
        <dbReference type="Proteomes" id="UP000765509"/>
    </source>
</evidence>
<name>A0A9Q3Q857_9BASI</name>
<keyword evidence="3" id="KW-1185">Reference proteome</keyword>